<accession>A0A3R9EXL4</accession>
<dbReference type="EMBL" id="RSFW01000019">
    <property type="protein sequence ID" value="RSD25412.1"/>
    <property type="molecule type" value="Genomic_DNA"/>
</dbReference>
<name>A0A3R9EXL4_9BACI</name>
<dbReference type="AlphaFoldDB" id="A0A3R9EXL4"/>
<organism evidence="1 2">
    <name type="scientific">Mesobacillus subterraneus</name>
    <dbReference type="NCBI Taxonomy" id="285983"/>
    <lineage>
        <taxon>Bacteria</taxon>
        <taxon>Bacillati</taxon>
        <taxon>Bacillota</taxon>
        <taxon>Bacilli</taxon>
        <taxon>Bacillales</taxon>
        <taxon>Bacillaceae</taxon>
        <taxon>Mesobacillus</taxon>
    </lineage>
</organism>
<gene>
    <name evidence="1" type="ORF">EJA10_16515</name>
</gene>
<comment type="caution">
    <text evidence="1">The sequence shown here is derived from an EMBL/GenBank/DDBJ whole genome shotgun (WGS) entry which is preliminary data.</text>
</comment>
<evidence type="ECO:0000313" key="1">
    <source>
        <dbReference type="EMBL" id="RSD25412.1"/>
    </source>
</evidence>
<sequence length="110" mass="12263">MSKLLAKGESKAKLTKAFHSQVNRIIEIPWLIALTEDFRFGSTSGKKPFGLTFLQWFVKKVVVAGFQNEKVYAQFMSVLHLKSHPVSLFKPAILAGVFRSNDCAAKDSSC</sequence>
<dbReference type="OrthoDB" id="9790035at2"/>
<reference evidence="2" key="1">
    <citation type="submission" date="2018-12" db="EMBL/GenBank/DDBJ databases">
        <title>Bacillus chawlae sp. nov., Bacillus glennii sp. nov., and Bacillus saganii sp. nov. Isolated from the Vehicle Assembly Building at Kennedy Space Center where the Viking Spacecraft were Assembled.</title>
        <authorList>
            <person name="Seuylemezian A."/>
            <person name="Vaishampayan P."/>
        </authorList>
    </citation>
    <scope>NUCLEOTIDE SEQUENCE [LARGE SCALE GENOMIC DNA]</scope>
    <source>
        <strain evidence="2">DSM 13966</strain>
    </source>
</reference>
<evidence type="ECO:0000313" key="2">
    <source>
        <dbReference type="Proteomes" id="UP000279911"/>
    </source>
</evidence>
<dbReference type="Proteomes" id="UP000279911">
    <property type="component" value="Unassembled WGS sequence"/>
</dbReference>
<dbReference type="RefSeq" id="WP_125481131.1">
    <property type="nucleotide sequence ID" value="NZ_RSFW01000019.1"/>
</dbReference>
<protein>
    <submittedName>
        <fullName evidence="1">Uncharacterized protein</fullName>
    </submittedName>
</protein>
<proteinExistence type="predicted"/>